<gene>
    <name evidence="2" type="ORF">GHT09_019148</name>
    <name evidence="3" type="ORF">MONAX_5E016536</name>
</gene>
<evidence type="ECO:0000256" key="1">
    <source>
        <dbReference type="SAM" id="MobiDB-lite"/>
    </source>
</evidence>
<dbReference type="Proteomes" id="UP000335636">
    <property type="component" value="Unassembled WGS sequence"/>
</dbReference>
<accession>A0A5E4C5U9</accession>
<sequence length="80" mass="7980">MGGRPQTLTATPESRRAGPPPPGSRSAARTSVPAPVPAAAREPATLSGRSLSPCPPHRSVEVSSSAVGGGRFKPGGRARA</sequence>
<proteinExistence type="predicted"/>
<protein>
    <submittedName>
        <fullName evidence="3">Uncharacterized protein</fullName>
    </submittedName>
</protein>
<feature type="compositionally biased region" description="Polar residues" evidence="1">
    <location>
        <begin position="1"/>
        <end position="12"/>
    </location>
</feature>
<name>A0A5E4C5U9_MARMO</name>
<dbReference type="Proteomes" id="UP000662637">
    <property type="component" value="Unassembled WGS sequence"/>
</dbReference>
<organism evidence="3 4">
    <name type="scientific">Marmota monax</name>
    <name type="common">Woodchuck</name>
    <dbReference type="NCBI Taxonomy" id="9995"/>
    <lineage>
        <taxon>Eukaryota</taxon>
        <taxon>Metazoa</taxon>
        <taxon>Chordata</taxon>
        <taxon>Craniata</taxon>
        <taxon>Vertebrata</taxon>
        <taxon>Euteleostomi</taxon>
        <taxon>Mammalia</taxon>
        <taxon>Eutheria</taxon>
        <taxon>Euarchontoglires</taxon>
        <taxon>Glires</taxon>
        <taxon>Rodentia</taxon>
        <taxon>Sciuromorpha</taxon>
        <taxon>Sciuridae</taxon>
        <taxon>Xerinae</taxon>
        <taxon>Marmotini</taxon>
        <taxon>Marmota</taxon>
    </lineage>
</organism>
<dbReference type="EMBL" id="WJEC01008755">
    <property type="protein sequence ID" value="KAF7460511.1"/>
    <property type="molecule type" value="Genomic_DNA"/>
</dbReference>
<dbReference type="EMBL" id="CABDUW010000961">
    <property type="protein sequence ID" value="VTJ77303.1"/>
    <property type="molecule type" value="Genomic_DNA"/>
</dbReference>
<evidence type="ECO:0000313" key="3">
    <source>
        <dbReference type="EMBL" id="VTJ77303.1"/>
    </source>
</evidence>
<evidence type="ECO:0000313" key="2">
    <source>
        <dbReference type="EMBL" id="KAF7460511.1"/>
    </source>
</evidence>
<keyword evidence="4" id="KW-1185">Reference proteome</keyword>
<evidence type="ECO:0000313" key="4">
    <source>
        <dbReference type="Proteomes" id="UP000335636"/>
    </source>
</evidence>
<feature type="region of interest" description="Disordered" evidence="1">
    <location>
        <begin position="1"/>
        <end position="80"/>
    </location>
</feature>
<feature type="compositionally biased region" description="Low complexity" evidence="1">
    <location>
        <begin position="24"/>
        <end position="45"/>
    </location>
</feature>
<reference evidence="2" key="2">
    <citation type="submission" date="2020-08" db="EMBL/GenBank/DDBJ databases">
        <authorList>
            <person name="Shumante A."/>
            <person name="Zimin A.V."/>
            <person name="Puiu D."/>
            <person name="Salzberg S.L."/>
        </authorList>
    </citation>
    <scope>NUCLEOTIDE SEQUENCE</scope>
    <source>
        <strain evidence="2">WC2-LM</strain>
        <tissue evidence="2">Liver</tissue>
    </source>
</reference>
<reference evidence="3 4" key="1">
    <citation type="submission" date="2019-04" db="EMBL/GenBank/DDBJ databases">
        <authorList>
            <person name="Alioto T."/>
            <person name="Alioto T."/>
        </authorList>
    </citation>
    <scope>NUCLEOTIDE SEQUENCE [LARGE SCALE GENOMIC DNA]</scope>
</reference>
<dbReference type="AlphaFoldDB" id="A0A5E4C5U9"/>